<dbReference type="InterPro" id="IPR044189">
    <property type="entry name" value="XPO4/7-like"/>
</dbReference>
<protein>
    <recommendedName>
        <fullName evidence="8">Exportin-4</fullName>
    </recommendedName>
</protein>
<keyword evidence="10" id="KW-1185">Reference proteome</keyword>
<dbReference type="GO" id="GO:0005737">
    <property type="term" value="C:cytoplasm"/>
    <property type="evidence" value="ECO:0007669"/>
    <property type="project" value="UniProtKB-SubCell"/>
</dbReference>
<dbReference type="FunFam" id="1.25.10.10:FF:000130">
    <property type="entry name" value="Exportin 4"/>
    <property type="match status" value="1"/>
</dbReference>
<dbReference type="GO" id="GO:0006611">
    <property type="term" value="P:protein export from nucleus"/>
    <property type="evidence" value="ECO:0007669"/>
    <property type="project" value="TreeGrafter"/>
</dbReference>
<accession>A0A164KE70</accession>
<evidence type="ECO:0000256" key="2">
    <source>
        <dbReference type="ARBA" id="ARBA00004496"/>
    </source>
</evidence>
<sequence length="1127" mass="126469">MEQGLRELEAAAEVLLAPPNCVTNDQRHAAEEVFMNFRKVKSPLGLCKCILDASTSDLVLFEAAGLLKDSLIREWNSVSEQDLKSLKTYLLNYVVQKTTLSAYVRERILQVVAIMVKRGSVEDLGANRGQILNDVEQLVISGDSNQQMIACSVLAAIMQEYSSSVKSSDVGLRWEIHFRVKRQFEGTDLKRIFHFVVQALRTFGSDDSQMDRESCLLLSRLLAIAESVLSWFFVPSTMLPKRLIGVFEADQNPSLRPGPQWSDVFLEPNVVELFYRLHYKVRHLPDLCHHTLNCLTQLASLNGPVLANKDVRVSYVSHFLTQFVHLVGGTELRPQESLGVSSIFRKLVLFFPPDTLAAMNPDLLHTVFLHCTRLTCKFAEQAERESTLSSDDNLYMEAFDNMIIGWDSLGVDSSFIKEEWRIEILNTFIKCHLGAPEGIRGEGANEEAEEVIEETEEDDKTKFRDQLSSIGAFSRSVASHSLVLLARLLEDRITRFSTQLQRMHGQSLSQSDQHQLGSLFEDLHWLLLISGHTLTLDSDGETAVIPQEILQHSIAQAPTVSVETTLKVIASPGNRATDIAGMEETCDHVARLIAAVLRLCEVERRASDAGLAHLLSPEMGSTIVWWLRRFALTYMLPNENLYIELSPSFSAAFGRDSEGASWIIGFLLNKVESNLRTQTAEQALMNETLKLLMALVDTREKRNVVINSGPFWTLVRMHNNNELLQLGGIARRKFFQALTIAGAGANSPTCVGLGDQNYFWNQVLKPLEDRLITVIQSESLNRLIHQDDVRFAITTGLESLIGVAMGSQVATVQMLFASLQLVLRELPKLIHAAHNYNLIVELVLELLSTCARVMLIFLSQSDSEKLYRLALSATQAYATRTSGRITRETSAEEDAHRDLLLFMELLMNLLSKDIIDLSPFASEGTPISASEVCLHGLNLLMPLMNAELLRFPQLCWHYYKLITFACEICPAKIVSLPSDMLSNLFASLQLGMNSFGSDVAAFCFEFIQVLSTHLAKNDRTCSAYEAMKPFLKIVLEMILYQQISSDLLNVASGTFYALICAYQTEYQLLVEELLSQQEDEACRNRLVNAFNNLTVGVPLNADRLGRIKFRDNFDAFIMEVRSLLIVK</sequence>
<dbReference type="FunFam" id="1.25.10.10:FF:001066">
    <property type="entry name" value="Exportin-4"/>
    <property type="match status" value="1"/>
</dbReference>
<keyword evidence="4" id="KW-0813">Transport</keyword>
<dbReference type="EMBL" id="LRGB01003325">
    <property type="protein sequence ID" value="KZS03187.1"/>
    <property type="molecule type" value="Genomic_DNA"/>
</dbReference>
<comment type="caution">
    <text evidence="9">The sequence shown here is derived from an EMBL/GenBank/DDBJ whole genome shotgun (WGS) entry which is preliminary data.</text>
</comment>
<evidence type="ECO:0000256" key="7">
    <source>
        <dbReference type="ARBA" id="ARBA00023242"/>
    </source>
</evidence>
<dbReference type="OrthoDB" id="5548448at2759"/>
<keyword evidence="6" id="KW-0653">Protein transport</keyword>
<evidence type="ECO:0000256" key="8">
    <source>
        <dbReference type="ARBA" id="ARBA00040444"/>
    </source>
</evidence>
<comment type="subcellular location">
    <subcellularLocation>
        <location evidence="2">Cytoplasm</location>
    </subcellularLocation>
    <subcellularLocation>
        <location evidence="1">Nucleus</location>
    </subcellularLocation>
</comment>
<evidence type="ECO:0000256" key="4">
    <source>
        <dbReference type="ARBA" id="ARBA00022448"/>
    </source>
</evidence>
<dbReference type="GO" id="GO:0005643">
    <property type="term" value="C:nuclear pore"/>
    <property type="evidence" value="ECO:0007669"/>
    <property type="project" value="TreeGrafter"/>
</dbReference>
<organism evidence="9 10">
    <name type="scientific">Daphnia magna</name>
    <dbReference type="NCBI Taxonomy" id="35525"/>
    <lineage>
        <taxon>Eukaryota</taxon>
        <taxon>Metazoa</taxon>
        <taxon>Ecdysozoa</taxon>
        <taxon>Arthropoda</taxon>
        <taxon>Crustacea</taxon>
        <taxon>Branchiopoda</taxon>
        <taxon>Diplostraca</taxon>
        <taxon>Cladocera</taxon>
        <taxon>Anomopoda</taxon>
        <taxon>Daphniidae</taxon>
        <taxon>Daphnia</taxon>
    </lineage>
</organism>
<dbReference type="Proteomes" id="UP000076858">
    <property type="component" value="Unassembled WGS sequence"/>
</dbReference>
<gene>
    <name evidence="9" type="ORF">APZ42_034046</name>
</gene>
<dbReference type="InterPro" id="IPR016024">
    <property type="entry name" value="ARM-type_fold"/>
</dbReference>
<evidence type="ECO:0000256" key="3">
    <source>
        <dbReference type="ARBA" id="ARBA00009466"/>
    </source>
</evidence>
<dbReference type="Gene3D" id="1.25.10.10">
    <property type="entry name" value="Leucine-rich Repeat Variant"/>
    <property type="match status" value="2"/>
</dbReference>
<dbReference type="InterPro" id="IPR011989">
    <property type="entry name" value="ARM-like"/>
</dbReference>
<evidence type="ECO:0000256" key="1">
    <source>
        <dbReference type="ARBA" id="ARBA00004123"/>
    </source>
</evidence>
<keyword evidence="5" id="KW-0963">Cytoplasm</keyword>
<name>A0A164KE70_9CRUS</name>
<evidence type="ECO:0000313" key="10">
    <source>
        <dbReference type="Proteomes" id="UP000076858"/>
    </source>
</evidence>
<dbReference type="PANTHER" id="PTHR12596">
    <property type="entry name" value="EXPORTIN 4,7-RELATED"/>
    <property type="match status" value="1"/>
</dbReference>
<proteinExistence type="inferred from homology"/>
<dbReference type="GO" id="GO:0005049">
    <property type="term" value="F:nuclear export signal receptor activity"/>
    <property type="evidence" value="ECO:0007669"/>
    <property type="project" value="InterPro"/>
</dbReference>
<evidence type="ECO:0000256" key="6">
    <source>
        <dbReference type="ARBA" id="ARBA00022927"/>
    </source>
</evidence>
<comment type="similarity">
    <text evidence="3">Belongs to the exportin family.</text>
</comment>
<dbReference type="PANTHER" id="PTHR12596:SF1">
    <property type="entry name" value="EXPORTIN-4"/>
    <property type="match status" value="1"/>
</dbReference>
<dbReference type="STRING" id="35525.A0A164KE70"/>
<reference evidence="9 10" key="1">
    <citation type="submission" date="2016-03" db="EMBL/GenBank/DDBJ databases">
        <title>EvidentialGene: Evidence-directed Construction of Genes on Genomes.</title>
        <authorList>
            <person name="Gilbert D.G."/>
            <person name="Choi J.-H."/>
            <person name="Mockaitis K."/>
            <person name="Colbourne J."/>
            <person name="Pfrender M."/>
        </authorList>
    </citation>
    <scope>NUCLEOTIDE SEQUENCE [LARGE SCALE GENOMIC DNA]</scope>
    <source>
        <strain evidence="9 10">Xinb3</strain>
        <tissue evidence="9">Complete organism</tissue>
    </source>
</reference>
<dbReference type="SUPFAM" id="SSF48371">
    <property type="entry name" value="ARM repeat"/>
    <property type="match status" value="1"/>
</dbReference>
<dbReference type="AlphaFoldDB" id="A0A164KE70"/>
<keyword evidence="7" id="KW-0539">Nucleus</keyword>
<evidence type="ECO:0000256" key="5">
    <source>
        <dbReference type="ARBA" id="ARBA00022490"/>
    </source>
</evidence>
<evidence type="ECO:0000313" key="9">
    <source>
        <dbReference type="EMBL" id="KZS03187.1"/>
    </source>
</evidence>